<keyword evidence="2" id="KW-1185">Reference proteome</keyword>
<proteinExistence type="predicted"/>
<dbReference type="EMBL" id="CP111025">
    <property type="protein sequence ID" value="WAR25058.1"/>
    <property type="molecule type" value="Genomic_DNA"/>
</dbReference>
<dbReference type="Proteomes" id="UP001164746">
    <property type="component" value="Chromosome 14"/>
</dbReference>
<protein>
    <recommendedName>
        <fullName evidence="3">Secreted protein</fullName>
    </recommendedName>
</protein>
<name>A0ABY7FW21_MYAAR</name>
<accession>A0ABY7FW21</accession>
<sequence length="77" mass="8748">MNYLICTNVLVVVVFSKCNIIRNVITLADGWGFISNKKPTPKLLPKTNVMFVENQVSCSLYALFPVCKSRIFMALYK</sequence>
<gene>
    <name evidence="1" type="ORF">MAR_010762</name>
</gene>
<evidence type="ECO:0000313" key="1">
    <source>
        <dbReference type="EMBL" id="WAR25058.1"/>
    </source>
</evidence>
<organism evidence="1 2">
    <name type="scientific">Mya arenaria</name>
    <name type="common">Soft-shell clam</name>
    <dbReference type="NCBI Taxonomy" id="6604"/>
    <lineage>
        <taxon>Eukaryota</taxon>
        <taxon>Metazoa</taxon>
        <taxon>Spiralia</taxon>
        <taxon>Lophotrochozoa</taxon>
        <taxon>Mollusca</taxon>
        <taxon>Bivalvia</taxon>
        <taxon>Autobranchia</taxon>
        <taxon>Heteroconchia</taxon>
        <taxon>Euheterodonta</taxon>
        <taxon>Imparidentia</taxon>
        <taxon>Neoheterodontei</taxon>
        <taxon>Myida</taxon>
        <taxon>Myoidea</taxon>
        <taxon>Myidae</taxon>
        <taxon>Mya</taxon>
    </lineage>
</organism>
<evidence type="ECO:0008006" key="3">
    <source>
        <dbReference type="Google" id="ProtNLM"/>
    </source>
</evidence>
<reference evidence="1" key="1">
    <citation type="submission" date="2022-11" db="EMBL/GenBank/DDBJ databases">
        <title>Centuries of genome instability and evolution in soft-shell clam transmissible cancer (bioRxiv).</title>
        <authorList>
            <person name="Hart S.F.M."/>
            <person name="Yonemitsu M.A."/>
            <person name="Giersch R.M."/>
            <person name="Beal B.F."/>
            <person name="Arriagada G."/>
            <person name="Davis B.W."/>
            <person name="Ostrander E.A."/>
            <person name="Goff S.P."/>
            <person name="Metzger M.J."/>
        </authorList>
    </citation>
    <scope>NUCLEOTIDE SEQUENCE</scope>
    <source>
        <strain evidence="1">MELC-2E11</strain>
        <tissue evidence="1">Siphon/mantle</tissue>
    </source>
</reference>
<evidence type="ECO:0000313" key="2">
    <source>
        <dbReference type="Proteomes" id="UP001164746"/>
    </source>
</evidence>